<dbReference type="Gene3D" id="3.40.50.10330">
    <property type="entry name" value="Probable inorganic polyphosphate/atp-NAD kinase, domain 1"/>
    <property type="match status" value="1"/>
</dbReference>
<keyword evidence="3" id="KW-0444">Lipid biosynthesis</keyword>
<dbReference type="NCBIfam" id="TIGR00147">
    <property type="entry name" value="YegS/Rv2252/BmrU family lipid kinase"/>
    <property type="match status" value="1"/>
</dbReference>
<comment type="similarity">
    <text evidence="2">Belongs to the diacylglycerol/lipid kinase family.</text>
</comment>
<dbReference type="SMART" id="SM00046">
    <property type="entry name" value="DAGKc"/>
    <property type="match status" value="1"/>
</dbReference>
<organism evidence="12 13">
    <name type="scientific">Pontibacillus salicampi</name>
    <dbReference type="NCBI Taxonomy" id="1449801"/>
    <lineage>
        <taxon>Bacteria</taxon>
        <taxon>Bacillati</taxon>
        <taxon>Bacillota</taxon>
        <taxon>Bacilli</taxon>
        <taxon>Bacillales</taxon>
        <taxon>Bacillaceae</taxon>
        <taxon>Pontibacillus</taxon>
    </lineage>
</organism>
<evidence type="ECO:0000256" key="9">
    <source>
        <dbReference type="ARBA" id="ARBA00023209"/>
    </source>
</evidence>
<keyword evidence="5" id="KW-0547">Nucleotide-binding</keyword>
<evidence type="ECO:0000256" key="6">
    <source>
        <dbReference type="ARBA" id="ARBA00022777"/>
    </source>
</evidence>
<dbReference type="PANTHER" id="PTHR12358">
    <property type="entry name" value="SPHINGOSINE KINASE"/>
    <property type="match status" value="1"/>
</dbReference>
<keyword evidence="9" id="KW-0594">Phospholipid biosynthesis</keyword>
<dbReference type="InterPro" id="IPR005218">
    <property type="entry name" value="Diacylglycerol/lipid_kinase"/>
</dbReference>
<dbReference type="InterPro" id="IPR001206">
    <property type="entry name" value="Diacylglycerol_kinase_cat_dom"/>
</dbReference>
<sequence length="311" mass="35167">MYILVVNPAAGAGKGLRVYESIKATSLFQQTDCVTYFTSYPGHAEEIARDAVELSDSTISCFIVIGGDGTLHEVWNGLQQYPHMRLGFIPAGSGNDFARGISTMQEERKLFQDIITNPNYVYYWGGTYKTDKASITPHRLFANSIGFGFDGEIVKKAHSARYRQWLHKWKLGSLVYVIALLHTVLSYRPKTLELTIDGQSKQYENVWMVTVGVHGFYGGGMKIIPEARMNSKHLSMIIIHNISKWKVLFLFLTVFRGSHTAFKEVEIVDVSTVALSSEEEIAYQVDGQYGCCKRCEVHKTEHARPVFQYKK</sequence>
<keyword evidence="6 12" id="KW-0418">Kinase</keyword>
<keyword evidence="10" id="KW-1208">Phospholipid metabolism</keyword>
<evidence type="ECO:0000256" key="1">
    <source>
        <dbReference type="ARBA" id="ARBA00001946"/>
    </source>
</evidence>
<feature type="domain" description="DAGKc" evidence="11">
    <location>
        <begin position="1"/>
        <end position="99"/>
    </location>
</feature>
<proteinExistence type="inferred from homology"/>
<dbReference type="InterPro" id="IPR050187">
    <property type="entry name" value="Lipid_Phosphate_FormReg"/>
</dbReference>
<evidence type="ECO:0000313" key="12">
    <source>
        <dbReference type="EMBL" id="MFC0522270.1"/>
    </source>
</evidence>
<comment type="caution">
    <text evidence="12">The sequence shown here is derived from an EMBL/GenBank/DDBJ whole genome shotgun (WGS) entry which is preliminary data.</text>
</comment>
<accession>A0ABV6LIP8</accession>
<protein>
    <submittedName>
        <fullName evidence="12">Diacylglycerol/lipid kinase family protein</fullName>
        <ecNumber evidence="12">2.7.1.-</ecNumber>
    </submittedName>
</protein>
<evidence type="ECO:0000313" key="13">
    <source>
        <dbReference type="Proteomes" id="UP001589836"/>
    </source>
</evidence>
<dbReference type="RefSeq" id="WP_377345835.1">
    <property type="nucleotide sequence ID" value="NZ_JBHLTP010000003.1"/>
</dbReference>
<keyword evidence="13" id="KW-1185">Reference proteome</keyword>
<gene>
    <name evidence="12" type="ORF">ACFFGV_01540</name>
</gene>
<dbReference type="Pfam" id="PF00781">
    <property type="entry name" value="DAGK_cat"/>
    <property type="match status" value="1"/>
</dbReference>
<evidence type="ECO:0000256" key="10">
    <source>
        <dbReference type="ARBA" id="ARBA00023264"/>
    </source>
</evidence>
<reference evidence="12 13" key="1">
    <citation type="submission" date="2024-09" db="EMBL/GenBank/DDBJ databases">
        <authorList>
            <person name="Sun Q."/>
            <person name="Mori K."/>
        </authorList>
    </citation>
    <scope>NUCLEOTIDE SEQUENCE [LARGE SCALE GENOMIC DNA]</scope>
    <source>
        <strain evidence="12 13">NCAIM B.02529</strain>
    </source>
</reference>
<name>A0ABV6LIP8_9BACI</name>
<dbReference type="EC" id="2.7.1.-" evidence="12"/>
<evidence type="ECO:0000256" key="3">
    <source>
        <dbReference type="ARBA" id="ARBA00022516"/>
    </source>
</evidence>
<dbReference type="PROSITE" id="PS50146">
    <property type="entry name" value="DAGK"/>
    <property type="match status" value="1"/>
</dbReference>
<dbReference type="InterPro" id="IPR016064">
    <property type="entry name" value="NAD/diacylglycerol_kinase_sf"/>
</dbReference>
<comment type="cofactor">
    <cofactor evidence="1">
        <name>Mg(2+)</name>
        <dbReference type="ChEBI" id="CHEBI:18420"/>
    </cofactor>
</comment>
<dbReference type="Pfam" id="PF19279">
    <property type="entry name" value="YegS_C"/>
    <property type="match status" value="1"/>
</dbReference>
<evidence type="ECO:0000256" key="2">
    <source>
        <dbReference type="ARBA" id="ARBA00005983"/>
    </source>
</evidence>
<keyword evidence="4 12" id="KW-0808">Transferase</keyword>
<evidence type="ECO:0000256" key="4">
    <source>
        <dbReference type="ARBA" id="ARBA00022679"/>
    </source>
</evidence>
<dbReference type="Proteomes" id="UP001589836">
    <property type="component" value="Unassembled WGS sequence"/>
</dbReference>
<dbReference type="SUPFAM" id="SSF111331">
    <property type="entry name" value="NAD kinase/diacylglycerol kinase-like"/>
    <property type="match status" value="1"/>
</dbReference>
<evidence type="ECO:0000256" key="5">
    <source>
        <dbReference type="ARBA" id="ARBA00022741"/>
    </source>
</evidence>
<dbReference type="InterPro" id="IPR045540">
    <property type="entry name" value="YegS/DAGK_C"/>
</dbReference>
<dbReference type="EMBL" id="JBHLTP010000003">
    <property type="protein sequence ID" value="MFC0522270.1"/>
    <property type="molecule type" value="Genomic_DNA"/>
</dbReference>
<dbReference type="Gene3D" id="2.60.200.40">
    <property type="match status" value="1"/>
</dbReference>
<evidence type="ECO:0000256" key="7">
    <source>
        <dbReference type="ARBA" id="ARBA00022840"/>
    </source>
</evidence>
<dbReference type="InterPro" id="IPR017438">
    <property type="entry name" value="ATP-NAD_kinase_N"/>
</dbReference>
<evidence type="ECO:0000259" key="11">
    <source>
        <dbReference type="PROSITE" id="PS50146"/>
    </source>
</evidence>
<dbReference type="PANTHER" id="PTHR12358:SF54">
    <property type="entry name" value="SPHINGOSINE KINASE RELATED PROTEIN"/>
    <property type="match status" value="1"/>
</dbReference>
<evidence type="ECO:0000256" key="8">
    <source>
        <dbReference type="ARBA" id="ARBA00023098"/>
    </source>
</evidence>
<keyword evidence="8" id="KW-0443">Lipid metabolism</keyword>
<keyword evidence="7" id="KW-0067">ATP-binding</keyword>
<dbReference type="GO" id="GO:0016301">
    <property type="term" value="F:kinase activity"/>
    <property type="evidence" value="ECO:0007669"/>
    <property type="project" value="UniProtKB-KW"/>
</dbReference>